<dbReference type="NCBIfam" id="NF006053">
    <property type="entry name" value="PRK08201.1"/>
    <property type="match status" value="1"/>
</dbReference>
<feature type="domain" description="Peptidase M20 dimerisation" evidence="4">
    <location>
        <begin position="194"/>
        <end position="352"/>
    </location>
</feature>
<dbReference type="PANTHER" id="PTHR43270">
    <property type="entry name" value="BETA-ALA-HIS DIPEPTIDASE"/>
    <property type="match status" value="1"/>
</dbReference>
<name>A0ABV5AET1_9BACL</name>
<evidence type="ECO:0000256" key="2">
    <source>
        <dbReference type="ARBA" id="ARBA00022723"/>
    </source>
</evidence>
<dbReference type="Gene3D" id="3.40.630.10">
    <property type="entry name" value="Zn peptidases"/>
    <property type="match status" value="1"/>
</dbReference>
<proteinExistence type="predicted"/>
<keyword evidence="2" id="KW-0479">Metal-binding</keyword>
<protein>
    <submittedName>
        <fullName evidence="5">Dipeptidase</fullName>
        <ecNumber evidence="5">3.4.13.-</ecNumber>
    </submittedName>
</protein>
<dbReference type="InterPro" id="IPR011650">
    <property type="entry name" value="Peptidase_M20_dimer"/>
</dbReference>
<evidence type="ECO:0000313" key="6">
    <source>
        <dbReference type="Proteomes" id="UP001579974"/>
    </source>
</evidence>
<dbReference type="Pfam" id="PF07687">
    <property type="entry name" value="M20_dimer"/>
    <property type="match status" value="1"/>
</dbReference>
<dbReference type="PANTHER" id="PTHR43270:SF12">
    <property type="entry name" value="SUCCINYL-DIAMINOPIMELATE DESUCCINYLASE"/>
    <property type="match status" value="1"/>
</dbReference>
<dbReference type="InterPro" id="IPR002933">
    <property type="entry name" value="Peptidase_M20"/>
</dbReference>
<keyword evidence="6" id="KW-1185">Reference proteome</keyword>
<keyword evidence="3 5" id="KW-0378">Hydrolase</keyword>
<evidence type="ECO:0000256" key="3">
    <source>
        <dbReference type="ARBA" id="ARBA00022801"/>
    </source>
</evidence>
<dbReference type="EMBL" id="JBDXSU010000006">
    <property type="protein sequence ID" value="MFB5190576.1"/>
    <property type="molecule type" value="Genomic_DNA"/>
</dbReference>
<comment type="caution">
    <text evidence="5">The sequence shown here is derived from an EMBL/GenBank/DDBJ whole genome shotgun (WGS) entry which is preliminary data.</text>
</comment>
<dbReference type="NCBIfam" id="NF006579">
    <property type="entry name" value="PRK09104.1"/>
    <property type="match status" value="1"/>
</dbReference>
<keyword evidence="5" id="KW-0224">Dipeptidase</keyword>
<dbReference type="EC" id="3.4.13.-" evidence="5"/>
<dbReference type="SUPFAM" id="SSF53187">
    <property type="entry name" value="Zn-dependent exopeptidases"/>
    <property type="match status" value="1"/>
</dbReference>
<dbReference type="RefSeq" id="WP_275474803.1">
    <property type="nucleotide sequence ID" value="NZ_CP162940.1"/>
</dbReference>
<evidence type="ECO:0000259" key="4">
    <source>
        <dbReference type="Pfam" id="PF07687"/>
    </source>
</evidence>
<dbReference type="Proteomes" id="UP001579974">
    <property type="component" value="Unassembled WGS sequence"/>
</dbReference>
<sequence length="460" mass="50537">MEDWQRYLEEHRARFTEELVDFLRIPSVSTDSAYRDEVRKAAGWTANRLEQAGIEHVQIMETGGHPVVYADWLHAPGRPTLLIYGHFDVQPADPLELWTHPPFEPHIENDTIFARGASDMKGNVLLPIFACEALLSTTGELPVNIKFLLEGEEEVGSPSLEPFISSHQELLACDLVVCADGGVGSEEAPAINVGRRGLTAIEIHVTSAQTDLHSGGAGGMAPNAIHALVNLLDSMRDDEGRILVEGFYDDVRPLTEADKADIARYPFQPEGYKEATGIKDFFGEPEYTPMERNTVRPTLEVNGIFGGYQGEGTKTVIPRQATAKITCRLVPDQSPDKIRELLTAHIERNQPKEVDVTIETFAGDAKAYVLPRDHEALAALERAVASVSNRDPIRVRGGGTVPVTSLIKDALGVETITLGASLGNDRAHAPNESYDLANFRRIQRAFCILFKEIAKSLVIS</sequence>
<evidence type="ECO:0000256" key="1">
    <source>
        <dbReference type="ARBA" id="ARBA00022670"/>
    </source>
</evidence>
<dbReference type="GO" id="GO:0016805">
    <property type="term" value="F:dipeptidase activity"/>
    <property type="evidence" value="ECO:0007669"/>
    <property type="project" value="UniProtKB-KW"/>
</dbReference>
<organism evidence="5 6">
    <name type="scientific">Alicyclobacillus fastidiosus</name>
    <dbReference type="NCBI Taxonomy" id="392011"/>
    <lineage>
        <taxon>Bacteria</taxon>
        <taxon>Bacillati</taxon>
        <taxon>Bacillota</taxon>
        <taxon>Bacilli</taxon>
        <taxon>Bacillales</taxon>
        <taxon>Alicyclobacillaceae</taxon>
        <taxon>Alicyclobacillus</taxon>
    </lineage>
</organism>
<dbReference type="InterPro" id="IPR051458">
    <property type="entry name" value="Cyt/Met_Dipeptidase"/>
</dbReference>
<dbReference type="Pfam" id="PF01546">
    <property type="entry name" value="Peptidase_M20"/>
    <property type="match status" value="1"/>
</dbReference>
<accession>A0ABV5AET1</accession>
<evidence type="ECO:0000313" key="5">
    <source>
        <dbReference type="EMBL" id="MFB5190576.1"/>
    </source>
</evidence>
<keyword evidence="1" id="KW-0645">Protease</keyword>
<reference evidence="5 6" key="1">
    <citation type="journal article" date="2024" name="Int. J. Mol. Sci.">
        <title>Exploration of Alicyclobacillus spp. Genome in Search of Antibiotic Resistance.</title>
        <authorList>
            <person name="Bucka-Kolendo J."/>
            <person name="Kiousi D.E."/>
            <person name="Dekowska A."/>
            <person name="Mikolajczuk-Szczyrba A."/>
            <person name="Karadedos D.M."/>
            <person name="Michael P."/>
            <person name="Galanis A."/>
            <person name="Sokolowska B."/>
        </authorList>
    </citation>
    <scope>NUCLEOTIDE SEQUENCE [LARGE SCALE GENOMIC DNA]</scope>
    <source>
        <strain evidence="5 6">KKP 3000</strain>
    </source>
</reference>
<dbReference type="Gene3D" id="3.30.70.360">
    <property type="match status" value="1"/>
</dbReference>
<gene>
    <name evidence="5" type="ORF">KKP3000_004047</name>
</gene>